<dbReference type="PANTHER" id="PTHR13817:SF164">
    <property type="entry name" value="ZORMIN, ISOFORM J"/>
    <property type="match status" value="1"/>
</dbReference>
<dbReference type="InterPro" id="IPR013098">
    <property type="entry name" value="Ig_I-set"/>
</dbReference>
<feature type="domain" description="Ig-like" evidence="2">
    <location>
        <begin position="171"/>
        <end position="259"/>
    </location>
</feature>
<feature type="domain" description="Ig-like" evidence="2">
    <location>
        <begin position="1"/>
        <end position="61"/>
    </location>
</feature>
<dbReference type="PANTHER" id="PTHR13817">
    <property type="entry name" value="TITIN"/>
    <property type="match status" value="1"/>
</dbReference>
<gene>
    <name evidence="3" type="ORF">ANN_21797</name>
</gene>
<dbReference type="InterPro" id="IPR003598">
    <property type="entry name" value="Ig_sub2"/>
</dbReference>
<dbReference type="Proteomes" id="UP001148838">
    <property type="component" value="Unassembled WGS sequence"/>
</dbReference>
<evidence type="ECO:0000259" key="2">
    <source>
        <dbReference type="PROSITE" id="PS50835"/>
    </source>
</evidence>
<dbReference type="InterPro" id="IPR003599">
    <property type="entry name" value="Ig_sub"/>
</dbReference>
<feature type="domain" description="Ig-like" evidence="2">
    <location>
        <begin position="396"/>
        <end position="474"/>
    </location>
</feature>
<dbReference type="InterPro" id="IPR050964">
    <property type="entry name" value="Striated_Muscle_Regulatory"/>
</dbReference>
<feature type="domain" description="Ig-like" evidence="2">
    <location>
        <begin position="282"/>
        <end position="370"/>
    </location>
</feature>
<evidence type="ECO:0000313" key="3">
    <source>
        <dbReference type="EMBL" id="KAJ4429611.1"/>
    </source>
</evidence>
<dbReference type="SMART" id="SM00408">
    <property type="entry name" value="IGc2"/>
    <property type="match status" value="5"/>
</dbReference>
<accession>A0ABQ8S6E6</accession>
<evidence type="ECO:0000313" key="4">
    <source>
        <dbReference type="Proteomes" id="UP001148838"/>
    </source>
</evidence>
<protein>
    <recommendedName>
        <fullName evidence="2">Ig-like domain-containing protein</fullName>
    </recommendedName>
</protein>
<dbReference type="Gene3D" id="2.60.40.10">
    <property type="entry name" value="Immunoglobulins"/>
    <property type="match status" value="5"/>
</dbReference>
<dbReference type="EMBL" id="JAJSOF020000033">
    <property type="protein sequence ID" value="KAJ4429611.1"/>
    <property type="molecule type" value="Genomic_DNA"/>
</dbReference>
<evidence type="ECO:0000256" key="1">
    <source>
        <dbReference type="ARBA" id="ARBA00022737"/>
    </source>
</evidence>
<dbReference type="InterPro" id="IPR036179">
    <property type="entry name" value="Ig-like_dom_sf"/>
</dbReference>
<dbReference type="SUPFAM" id="SSF48726">
    <property type="entry name" value="Immunoglobulin"/>
    <property type="match status" value="5"/>
</dbReference>
<dbReference type="Pfam" id="PF07679">
    <property type="entry name" value="I-set"/>
    <property type="match status" value="5"/>
</dbReference>
<reference evidence="3 4" key="1">
    <citation type="journal article" date="2022" name="Allergy">
        <title>Genome assembly and annotation of Periplaneta americana reveal a comprehensive cockroach allergen profile.</title>
        <authorList>
            <person name="Wang L."/>
            <person name="Xiong Q."/>
            <person name="Saelim N."/>
            <person name="Wang L."/>
            <person name="Nong W."/>
            <person name="Wan A.T."/>
            <person name="Shi M."/>
            <person name="Liu X."/>
            <person name="Cao Q."/>
            <person name="Hui J.H.L."/>
            <person name="Sookrung N."/>
            <person name="Leung T.F."/>
            <person name="Tungtrongchitr A."/>
            <person name="Tsui S.K.W."/>
        </authorList>
    </citation>
    <scope>NUCLEOTIDE SEQUENCE [LARGE SCALE GENOMIC DNA]</scope>
    <source>
        <strain evidence="3">PWHHKU_190912</strain>
    </source>
</reference>
<dbReference type="InterPro" id="IPR007110">
    <property type="entry name" value="Ig-like_dom"/>
</dbReference>
<keyword evidence="4" id="KW-1185">Reference proteome</keyword>
<comment type="caution">
    <text evidence="3">The sequence shown here is derived from an EMBL/GenBank/DDBJ whole genome shotgun (WGS) entry which is preliminary data.</text>
</comment>
<keyword evidence="1" id="KW-0677">Repeat</keyword>
<dbReference type="InterPro" id="IPR013783">
    <property type="entry name" value="Ig-like_fold"/>
</dbReference>
<sequence>MPQVIWYKDGISIQSNPDYQTTFDQGICTLTIEETFTEDSARFTCRAANTAGTAETNATLSVKDRTRRTAVTPVFTKSLQSCTAQEGSTFQLECKVEGNPLPTVQWYKNDACIDTSPDYVITYNNGEAVLRFEEVFLEDQAEYCCRATNQVGTDFSSAQLTVEPLEPTEAPSFITPLSNVMARAGQKIKLECDVTGLPAPDLTWSHNGKPLKETRDIKMQYDDKKATLVVNEAFPKDAGVYVVAAKNIAGEATSSCNVSVKGRLPTETSDSELASDMEPVKPSIQLALKDISVFEGKRVRLDCIIVGQPEPEVIWYHNDRPVKESSDFKLLFQGDRCSLVIEEAYLEDAGEYKVVAINSGGEASSKCNLSVKSMGETEPATRTHLVEVVEIVGMPPKFSKLLTDILAPEGDKVTFECCVNGDPTPEITWYLNNEEIEDSDKVKLQHDEEGNVSLTILEVSPENKGVYTVKAHNSFGEAKCFANLIVKTISSPEIKRKVVEVEDKPVPPAFQELFGDRTVNEDETTKFECVITGKPTPKVLRKIFGAKRDEVTGEWRKLHNAELHALYFSLT</sequence>
<name>A0ABQ8S6E6_PERAM</name>
<organism evidence="3 4">
    <name type="scientific">Periplaneta americana</name>
    <name type="common">American cockroach</name>
    <name type="synonym">Blatta americana</name>
    <dbReference type="NCBI Taxonomy" id="6978"/>
    <lineage>
        <taxon>Eukaryota</taxon>
        <taxon>Metazoa</taxon>
        <taxon>Ecdysozoa</taxon>
        <taxon>Arthropoda</taxon>
        <taxon>Hexapoda</taxon>
        <taxon>Insecta</taxon>
        <taxon>Pterygota</taxon>
        <taxon>Neoptera</taxon>
        <taxon>Polyneoptera</taxon>
        <taxon>Dictyoptera</taxon>
        <taxon>Blattodea</taxon>
        <taxon>Blattoidea</taxon>
        <taxon>Blattidae</taxon>
        <taxon>Blattinae</taxon>
        <taxon>Periplaneta</taxon>
    </lineage>
</organism>
<dbReference type="PROSITE" id="PS50835">
    <property type="entry name" value="IG_LIKE"/>
    <property type="match status" value="5"/>
</dbReference>
<proteinExistence type="predicted"/>
<feature type="domain" description="Ig-like" evidence="2">
    <location>
        <begin position="73"/>
        <end position="161"/>
    </location>
</feature>
<dbReference type="SMART" id="SM00409">
    <property type="entry name" value="IG"/>
    <property type="match status" value="5"/>
</dbReference>